<accession>A0A1C1CGJ1</accession>
<name>A0A1C1CGJ1_9EURO</name>
<feature type="compositionally biased region" description="Low complexity" evidence="1">
    <location>
        <begin position="128"/>
        <end position="140"/>
    </location>
</feature>
<organism evidence="2 3">
    <name type="scientific">Cladophialophora carrionii</name>
    <dbReference type="NCBI Taxonomy" id="86049"/>
    <lineage>
        <taxon>Eukaryota</taxon>
        <taxon>Fungi</taxon>
        <taxon>Dikarya</taxon>
        <taxon>Ascomycota</taxon>
        <taxon>Pezizomycotina</taxon>
        <taxon>Eurotiomycetes</taxon>
        <taxon>Chaetothyriomycetidae</taxon>
        <taxon>Chaetothyriales</taxon>
        <taxon>Herpotrichiellaceae</taxon>
        <taxon>Cladophialophora</taxon>
    </lineage>
</organism>
<feature type="region of interest" description="Disordered" evidence="1">
    <location>
        <begin position="1"/>
        <end position="34"/>
    </location>
</feature>
<evidence type="ECO:0000313" key="3">
    <source>
        <dbReference type="Proteomes" id="UP000094526"/>
    </source>
</evidence>
<protein>
    <submittedName>
        <fullName evidence="2">Uncharacterized protein</fullName>
    </submittedName>
</protein>
<comment type="caution">
    <text evidence="2">The sequence shown here is derived from an EMBL/GenBank/DDBJ whole genome shotgun (WGS) entry which is preliminary data.</text>
</comment>
<reference evidence="3" key="1">
    <citation type="submission" date="2015-07" db="EMBL/GenBank/DDBJ databases">
        <authorList>
            <person name="Teixeira M.M."/>
            <person name="Souza R.C."/>
            <person name="Almeida L.G."/>
            <person name="Vicente V.A."/>
            <person name="de Hoog S."/>
            <person name="Bocca A.L."/>
            <person name="de Almeida S.R."/>
            <person name="Vasconcelos A.T."/>
            <person name="Felipe M.S."/>
        </authorList>
    </citation>
    <scope>NUCLEOTIDE SEQUENCE [LARGE SCALE GENOMIC DNA]</scope>
    <source>
        <strain evidence="3">KSF</strain>
    </source>
</reference>
<evidence type="ECO:0000313" key="2">
    <source>
        <dbReference type="EMBL" id="OCT47618.1"/>
    </source>
</evidence>
<dbReference type="EMBL" id="LGRB01000013">
    <property type="protein sequence ID" value="OCT47618.1"/>
    <property type="molecule type" value="Genomic_DNA"/>
</dbReference>
<sequence>MVNNKHSSTEDIRLGNGSLQPSTPPKTSCDNPQSTLQIRHQPRQVLRSGFQTPAFLSSFEVATMCYAIKIVHFGCLGGDQHAEYAVVRCKPGLEYIMLMPIKETCKGTKSVEDWRMDPCRFCKKYMQSRRGSGPSSGRFRAMSLPTNAPTGAEENDVSTDTEGHSI</sequence>
<feature type="compositionally biased region" description="Polar residues" evidence="1">
    <location>
        <begin position="17"/>
        <end position="34"/>
    </location>
</feature>
<gene>
    <name evidence="2" type="ORF">CLCR_03726</name>
</gene>
<feature type="region of interest" description="Disordered" evidence="1">
    <location>
        <begin position="127"/>
        <end position="166"/>
    </location>
</feature>
<keyword evidence="3" id="KW-1185">Reference proteome</keyword>
<proteinExistence type="predicted"/>
<dbReference type="AlphaFoldDB" id="A0A1C1CGJ1"/>
<evidence type="ECO:0000256" key="1">
    <source>
        <dbReference type="SAM" id="MobiDB-lite"/>
    </source>
</evidence>
<dbReference type="Proteomes" id="UP000094526">
    <property type="component" value="Unassembled WGS sequence"/>
</dbReference>
<dbReference type="VEuPathDB" id="FungiDB:CLCR_03726"/>